<keyword evidence="1" id="KW-1133">Transmembrane helix</keyword>
<feature type="transmembrane region" description="Helical" evidence="1">
    <location>
        <begin position="34"/>
        <end position="58"/>
    </location>
</feature>
<keyword evidence="1" id="KW-0472">Membrane</keyword>
<dbReference type="EMBL" id="KU950310">
    <property type="protein sequence ID" value="AMW88391.1"/>
    <property type="molecule type" value="Genomic_DNA"/>
</dbReference>
<dbReference type="AlphaFoldDB" id="A0A286K017"/>
<accession>A0A286K017</accession>
<evidence type="ECO:0000313" key="2">
    <source>
        <dbReference type="EMBL" id="AMW88391.1"/>
    </source>
</evidence>
<reference evidence="2" key="1">
    <citation type="submission" date="2016-03" db="EMBL/GenBank/DDBJ databases">
        <title>The evolution of Pseudomonas syringe pv. actinidiae in New Zealand.</title>
        <authorList>
            <person name="Butler M.I."/>
            <person name="Taiaroa G."/>
            <person name="Stockwell P."/>
            <person name="Lamont I."/>
            <person name="Poulter R."/>
        </authorList>
    </citation>
    <scope>NUCLEOTIDE SEQUENCE</scope>
    <source>
        <strain evidence="2">SR198</strain>
        <plasmid evidence="2">pMG2_SR198</plasmid>
    </source>
</reference>
<geneLocation type="plasmid" evidence="2">
    <name>pMG2_SR198</name>
</geneLocation>
<dbReference type="RefSeq" id="WP_237183635.1">
    <property type="nucleotide sequence ID" value="NZ_KU950310.1"/>
</dbReference>
<keyword evidence="2" id="KW-0614">Plasmid</keyword>
<name>A0A286K017_PSESF</name>
<evidence type="ECO:0000256" key="1">
    <source>
        <dbReference type="SAM" id="Phobius"/>
    </source>
</evidence>
<protein>
    <submittedName>
        <fullName evidence="2">Uncharacterized protein</fullName>
    </submittedName>
</protein>
<organism evidence="2">
    <name type="scientific">Pseudomonas syringae pv. actinidiae</name>
    <dbReference type="NCBI Taxonomy" id="103796"/>
    <lineage>
        <taxon>Bacteria</taxon>
        <taxon>Pseudomonadati</taxon>
        <taxon>Pseudomonadota</taxon>
        <taxon>Gammaproteobacteria</taxon>
        <taxon>Pseudomonadales</taxon>
        <taxon>Pseudomonadaceae</taxon>
        <taxon>Pseudomonas</taxon>
        <taxon>Pseudomonas syringae</taxon>
    </lineage>
</organism>
<sequence length="66" mass="7087">MKMKLTIAMVLFLGIAIGLLETGQQTGFHWVSQLGFGFLSIATVLLLTDIFVSAIASFKTDESHGA</sequence>
<keyword evidence="1" id="KW-0812">Transmembrane</keyword>
<proteinExistence type="predicted"/>